<evidence type="ECO:0000259" key="2">
    <source>
        <dbReference type="Pfam" id="PF03101"/>
    </source>
</evidence>
<organism evidence="3 4">
    <name type="scientific">Digitaria exilis</name>
    <dbReference type="NCBI Taxonomy" id="1010633"/>
    <lineage>
        <taxon>Eukaryota</taxon>
        <taxon>Viridiplantae</taxon>
        <taxon>Streptophyta</taxon>
        <taxon>Embryophyta</taxon>
        <taxon>Tracheophyta</taxon>
        <taxon>Spermatophyta</taxon>
        <taxon>Magnoliopsida</taxon>
        <taxon>Liliopsida</taxon>
        <taxon>Poales</taxon>
        <taxon>Poaceae</taxon>
        <taxon>PACMAD clade</taxon>
        <taxon>Panicoideae</taxon>
        <taxon>Panicodae</taxon>
        <taxon>Paniceae</taxon>
        <taxon>Anthephorinae</taxon>
        <taxon>Digitaria</taxon>
    </lineage>
</organism>
<dbReference type="PANTHER" id="PTHR47482:SF16">
    <property type="entry name" value="PROTEIN FAR1-RELATED SEQUENCE"/>
    <property type="match status" value="1"/>
</dbReference>
<proteinExistence type="predicted"/>
<dbReference type="Pfam" id="PF03101">
    <property type="entry name" value="FAR1"/>
    <property type="match status" value="1"/>
</dbReference>
<dbReference type="OrthoDB" id="689639at2759"/>
<evidence type="ECO:0000313" key="3">
    <source>
        <dbReference type="EMBL" id="KAF8699464.1"/>
    </source>
</evidence>
<sequence>MESSTHNPQRQQGDARSDNREGQNRILSERSPVAVVVSTTEYPQSVGGQLTFTGVSSSPVPLDVPSPVYQTPTWVACGEGIEGMGEITPTTKGAVHMTSRAAGASASSSGMFSPMATMSAAEAQVSPIEEEQHTHDKETMHNAMVPKPGMSFKTEREAHEFYRTYAQLAGFSINMGNRKIYSRVMRCSREGKGEFHKGNEDLRIRNNTSKKTHCKAQVKFKRVYNSEGKEEGMVIEWVNLFHNHILTPKQTVTQHMRGHKSKDPELLEVVDELQDADVRSHCIRNLLGRMHGGPENVPITTRGIENR</sequence>
<dbReference type="PANTHER" id="PTHR47482">
    <property type="entry name" value="OS11G0632001 PROTEIN"/>
    <property type="match status" value="1"/>
</dbReference>
<feature type="compositionally biased region" description="Basic and acidic residues" evidence="1">
    <location>
        <begin position="13"/>
        <end position="23"/>
    </location>
</feature>
<reference evidence="3" key="1">
    <citation type="submission" date="2020-07" db="EMBL/GenBank/DDBJ databases">
        <title>Genome sequence and genetic diversity analysis of an under-domesticated orphan crop, white fonio (Digitaria exilis).</title>
        <authorList>
            <person name="Bennetzen J.L."/>
            <person name="Chen S."/>
            <person name="Ma X."/>
            <person name="Wang X."/>
            <person name="Yssel A.E.J."/>
            <person name="Chaluvadi S.R."/>
            <person name="Johnson M."/>
            <person name="Gangashetty P."/>
            <person name="Hamidou F."/>
            <person name="Sanogo M.D."/>
            <person name="Zwaenepoel A."/>
            <person name="Wallace J."/>
            <person name="Van De Peer Y."/>
            <person name="Van Deynze A."/>
        </authorList>
    </citation>
    <scope>NUCLEOTIDE SEQUENCE</scope>
    <source>
        <tissue evidence="3">Leaves</tissue>
    </source>
</reference>
<gene>
    <name evidence="3" type="ORF">HU200_034688</name>
</gene>
<dbReference type="InterPro" id="IPR004330">
    <property type="entry name" value="FAR1_DNA_bnd_dom"/>
</dbReference>
<accession>A0A835BJI1</accession>
<protein>
    <recommendedName>
        <fullName evidence="2">FAR1 domain-containing protein</fullName>
    </recommendedName>
</protein>
<dbReference type="Proteomes" id="UP000636709">
    <property type="component" value="Unassembled WGS sequence"/>
</dbReference>
<comment type="caution">
    <text evidence="3">The sequence shown here is derived from an EMBL/GenBank/DDBJ whole genome shotgun (WGS) entry which is preliminary data.</text>
</comment>
<evidence type="ECO:0000256" key="1">
    <source>
        <dbReference type="SAM" id="MobiDB-lite"/>
    </source>
</evidence>
<evidence type="ECO:0000313" key="4">
    <source>
        <dbReference type="Proteomes" id="UP000636709"/>
    </source>
</evidence>
<dbReference type="EMBL" id="JACEFO010001845">
    <property type="protein sequence ID" value="KAF8699464.1"/>
    <property type="molecule type" value="Genomic_DNA"/>
</dbReference>
<keyword evidence="4" id="KW-1185">Reference proteome</keyword>
<feature type="domain" description="FAR1" evidence="2">
    <location>
        <begin position="160"/>
        <end position="247"/>
    </location>
</feature>
<dbReference type="AlphaFoldDB" id="A0A835BJI1"/>
<feature type="region of interest" description="Disordered" evidence="1">
    <location>
        <begin position="1"/>
        <end position="31"/>
    </location>
</feature>
<feature type="compositionally biased region" description="Polar residues" evidence="1">
    <location>
        <begin position="1"/>
        <end position="12"/>
    </location>
</feature>
<name>A0A835BJI1_9POAL</name>